<dbReference type="SMART" id="SM00849">
    <property type="entry name" value="Lactamase_B"/>
    <property type="match status" value="1"/>
</dbReference>
<dbReference type="PANTHER" id="PTHR46233">
    <property type="entry name" value="HYDROXYACYLGLUTATHIONE HYDROLASE GLOC"/>
    <property type="match status" value="1"/>
</dbReference>
<proteinExistence type="predicted"/>
<evidence type="ECO:0000313" key="7">
    <source>
        <dbReference type="Proteomes" id="UP000035036"/>
    </source>
</evidence>
<evidence type="ECO:0000256" key="2">
    <source>
        <dbReference type="ARBA" id="ARBA00022723"/>
    </source>
</evidence>
<dbReference type="InterPro" id="IPR036866">
    <property type="entry name" value="RibonucZ/Hydroxyglut_hydro"/>
</dbReference>
<dbReference type="HOGENOM" id="CLU_030571_5_4_7"/>
<dbReference type="OrthoDB" id="9802991at2"/>
<dbReference type="PANTHER" id="PTHR46233:SF3">
    <property type="entry name" value="HYDROXYACYLGLUTATHIONE HYDROLASE GLOC"/>
    <property type="match status" value="1"/>
</dbReference>
<dbReference type="GO" id="GO:0046872">
    <property type="term" value="F:metal ion binding"/>
    <property type="evidence" value="ECO:0007669"/>
    <property type="project" value="UniProtKB-KW"/>
</dbReference>
<evidence type="ECO:0000256" key="1">
    <source>
        <dbReference type="ARBA" id="ARBA00001947"/>
    </source>
</evidence>
<dbReference type="STRING" id="483547.GSUB_04735"/>
<dbReference type="SUPFAM" id="SSF56281">
    <property type="entry name" value="Metallo-hydrolase/oxidoreductase"/>
    <property type="match status" value="1"/>
</dbReference>
<dbReference type="AlphaFoldDB" id="A0A0B5FFB8"/>
<evidence type="ECO:0000313" key="6">
    <source>
        <dbReference type="EMBL" id="AJF06003.1"/>
    </source>
</evidence>
<keyword evidence="3" id="KW-0378">Hydrolase</keyword>
<reference evidence="6 7" key="1">
    <citation type="journal article" date="2015" name="Genome Announc.">
        <title>Genomes of Geoalkalibacter ferrihydriticus Z-0531T and Geoalkalibacter subterraneus Red1T, Two Haloalkaliphilic Metal-Reducing Deltaproteobacteria.</title>
        <authorList>
            <person name="Badalamenti J.P."/>
            <person name="Krajmalnik-Brown R."/>
            <person name="Torres C.I."/>
            <person name="Bond D.R."/>
        </authorList>
    </citation>
    <scope>NUCLEOTIDE SEQUENCE [LARGE SCALE GENOMIC DNA]</scope>
    <source>
        <strain evidence="6 7">Red1</strain>
    </source>
</reference>
<dbReference type="Pfam" id="PF00753">
    <property type="entry name" value="Lactamase_B"/>
    <property type="match status" value="1"/>
</dbReference>
<organism evidence="6 7">
    <name type="scientific">Geoalkalibacter subterraneus</name>
    <dbReference type="NCBI Taxonomy" id="483547"/>
    <lineage>
        <taxon>Bacteria</taxon>
        <taxon>Pseudomonadati</taxon>
        <taxon>Thermodesulfobacteriota</taxon>
        <taxon>Desulfuromonadia</taxon>
        <taxon>Desulfuromonadales</taxon>
        <taxon>Geoalkalibacteraceae</taxon>
        <taxon>Geoalkalibacter</taxon>
    </lineage>
</organism>
<keyword evidence="4" id="KW-0862">Zinc</keyword>
<dbReference type="EMBL" id="CP010311">
    <property type="protein sequence ID" value="AJF06003.1"/>
    <property type="molecule type" value="Genomic_DNA"/>
</dbReference>
<keyword evidence="2" id="KW-0479">Metal-binding</keyword>
<evidence type="ECO:0000256" key="4">
    <source>
        <dbReference type="ARBA" id="ARBA00022833"/>
    </source>
</evidence>
<dbReference type="RefSeq" id="WP_040199450.1">
    <property type="nucleotide sequence ID" value="NZ_CP010311.1"/>
</dbReference>
<gene>
    <name evidence="6" type="ORF">GSUB_04735</name>
</gene>
<accession>A0A0B5FFB8</accession>
<dbReference type="Proteomes" id="UP000035036">
    <property type="component" value="Chromosome"/>
</dbReference>
<comment type="cofactor">
    <cofactor evidence="1">
        <name>Zn(2+)</name>
        <dbReference type="ChEBI" id="CHEBI:29105"/>
    </cofactor>
</comment>
<dbReference type="GO" id="GO:0016787">
    <property type="term" value="F:hydrolase activity"/>
    <property type="evidence" value="ECO:0007669"/>
    <property type="project" value="UniProtKB-KW"/>
</dbReference>
<dbReference type="KEGG" id="gsb:GSUB_04735"/>
<protein>
    <submittedName>
        <fullName evidence="6">Beta-lactamase</fullName>
    </submittedName>
</protein>
<feature type="domain" description="Metallo-beta-lactamase" evidence="5">
    <location>
        <begin position="12"/>
        <end position="189"/>
    </location>
</feature>
<evidence type="ECO:0000259" key="5">
    <source>
        <dbReference type="SMART" id="SM00849"/>
    </source>
</evidence>
<dbReference type="InterPro" id="IPR001279">
    <property type="entry name" value="Metallo-B-lactamas"/>
</dbReference>
<evidence type="ECO:0000256" key="3">
    <source>
        <dbReference type="ARBA" id="ARBA00022801"/>
    </source>
</evidence>
<dbReference type="Gene3D" id="3.60.15.10">
    <property type="entry name" value="Ribonuclease Z/Hydroxyacylglutathione hydrolase-like"/>
    <property type="match status" value="1"/>
</dbReference>
<sequence length="206" mass="22096">MILERLAVGPLQVNCFIIACPETLEAAVVDPGDEGARILELAQSRGLNVRMVINTHGHFDHIGGNRYLVEQTGAELLLHRDDLPLFDKAGEHAATFGFKTEPSPQPNRLLEGGETLKLGNLEISVLATPGHSPGGISLYVAPHVFTGDALFAQSIGRTDLPGGDLDQLLGAIRDNLLVLPDETLVHPGHGPDSTIGREKVLNPFLR</sequence>
<name>A0A0B5FFB8_9BACT</name>
<keyword evidence="7" id="KW-1185">Reference proteome</keyword>
<dbReference type="PROSITE" id="PS51257">
    <property type="entry name" value="PROKAR_LIPOPROTEIN"/>
    <property type="match status" value="1"/>
</dbReference>
<dbReference type="InterPro" id="IPR051453">
    <property type="entry name" value="MBL_Glyoxalase_II"/>
</dbReference>